<gene>
    <name evidence="1" type="ORF">JTE90_021644</name>
</gene>
<reference evidence="1 2" key="1">
    <citation type="journal article" date="2022" name="Nat. Ecol. Evol.">
        <title>A masculinizing supergene underlies an exaggerated male reproductive morph in a spider.</title>
        <authorList>
            <person name="Hendrickx F."/>
            <person name="De Corte Z."/>
            <person name="Sonet G."/>
            <person name="Van Belleghem S.M."/>
            <person name="Kostlbacher S."/>
            <person name="Vangestel C."/>
        </authorList>
    </citation>
    <scope>NUCLEOTIDE SEQUENCE [LARGE SCALE GENOMIC DNA]</scope>
    <source>
        <strain evidence="1">W744_W776</strain>
    </source>
</reference>
<sequence length="89" mass="10334">MYRPFCSACYVQELNDFYGNCCYNRGFKISTRLRDIPVSISRRVPPVLHRFNEATNSEKEVVSQENEVMGNSSTKSFTEVYCKVFDSRS</sequence>
<protein>
    <submittedName>
        <fullName evidence="1">Uncharacterized protein</fullName>
    </submittedName>
</protein>
<comment type="caution">
    <text evidence="1">The sequence shown here is derived from an EMBL/GenBank/DDBJ whole genome shotgun (WGS) entry which is preliminary data.</text>
</comment>
<organism evidence="1 2">
    <name type="scientific">Oedothorax gibbosus</name>
    <dbReference type="NCBI Taxonomy" id="931172"/>
    <lineage>
        <taxon>Eukaryota</taxon>
        <taxon>Metazoa</taxon>
        <taxon>Ecdysozoa</taxon>
        <taxon>Arthropoda</taxon>
        <taxon>Chelicerata</taxon>
        <taxon>Arachnida</taxon>
        <taxon>Araneae</taxon>
        <taxon>Araneomorphae</taxon>
        <taxon>Entelegynae</taxon>
        <taxon>Araneoidea</taxon>
        <taxon>Linyphiidae</taxon>
        <taxon>Erigoninae</taxon>
        <taxon>Oedothorax</taxon>
    </lineage>
</organism>
<evidence type="ECO:0000313" key="1">
    <source>
        <dbReference type="EMBL" id="KAG8198402.1"/>
    </source>
</evidence>
<dbReference type="Proteomes" id="UP000827092">
    <property type="component" value="Unassembled WGS sequence"/>
</dbReference>
<evidence type="ECO:0000313" key="2">
    <source>
        <dbReference type="Proteomes" id="UP000827092"/>
    </source>
</evidence>
<keyword evidence="2" id="KW-1185">Reference proteome</keyword>
<accession>A0AAV6VNJ6</accession>
<proteinExistence type="predicted"/>
<name>A0AAV6VNJ6_9ARAC</name>
<dbReference type="AlphaFoldDB" id="A0AAV6VNJ6"/>
<dbReference type="EMBL" id="JAFNEN010000041">
    <property type="protein sequence ID" value="KAG8198402.1"/>
    <property type="molecule type" value="Genomic_DNA"/>
</dbReference>